<feature type="region of interest" description="Disordered" evidence="1">
    <location>
        <begin position="1"/>
        <end position="20"/>
    </location>
</feature>
<keyword evidence="3" id="KW-1185">Reference proteome</keyword>
<proteinExistence type="predicted"/>
<name>A0A8S1MAV8_PARPR</name>
<dbReference type="OMA" id="HGGMYEV"/>
<evidence type="ECO:0000313" key="2">
    <source>
        <dbReference type="EMBL" id="CAD8074845.1"/>
    </source>
</evidence>
<evidence type="ECO:0000313" key="3">
    <source>
        <dbReference type="Proteomes" id="UP000688137"/>
    </source>
</evidence>
<protein>
    <submittedName>
        <fullName evidence="2">Uncharacterized protein</fullName>
    </submittedName>
</protein>
<sequence>MGLCESRETEHKNQQGTDSFIKSSQISKNLLTQDNQQGNCLHFKYETVIIQDNLKTIAEESIILQKNKNTQLDRQIEYQSTAPSPQASIDMKQVSQQIPLMIQNPAGTWSLQTHIIKHGGMYEVSVGKECIGMYEEWKLILNHEGPIVNQDRFVLHHLLTDTFLVAEETLQGEYKVGCIASKTIKDQAIWQLEIGTDILYENTFIKLRHRQSKLYLSRTSENGSMENHRCVALTKFDPINSFWLVKLK</sequence>
<comment type="caution">
    <text evidence="2">The sequence shown here is derived from an EMBL/GenBank/DDBJ whole genome shotgun (WGS) entry which is preliminary data.</text>
</comment>
<organism evidence="2 3">
    <name type="scientific">Paramecium primaurelia</name>
    <dbReference type="NCBI Taxonomy" id="5886"/>
    <lineage>
        <taxon>Eukaryota</taxon>
        <taxon>Sar</taxon>
        <taxon>Alveolata</taxon>
        <taxon>Ciliophora</taxon>
        <taxon>Intramacronucleata</taxon>
        <taxon>Oligohymenophorea</taxon>
        <taxon>Peniculida</taxon>
        <taxon>Parameciidae</taxon>
        <taxon>Paramecium</taxon>
    </lineage>
</organism>
<gene>
    <name evidence="2" type="ORF">PPRIM_AZ9-3.1.T0530183</name>
</gene>
<feature type="compositionally biased region" description="Basic and acidic residues" evidence="1">
    <location>
        <begin position="1"/>
        <end position="13"/>
    </location>
</feature>
<dbReference type="Proteomes" id="UP000688137">
    <property type="component" value="Unassembled WGS sequence"/>
</dbReference>
<dbReference type="EMBL" id="CAJJDM010000053">
    <property type="protein sequence ID" value="CAD8074845.1"/>
    <property type="molecule type" value="Genomic_DNA"/>
</dbReference>
<dbReference type="AlphaFoldDB" id="A0A8S1MAV8"/>
<evidence type="ECO:0000256" key="1">
    <source>
        <dbReference type="SAM" id="MobiDB-lite"/>
    </source>
</evidence>
<reference evidence="2" key="1">
    <citation type="submission" date="2021-01" db="EMBL/GenBank/DDBJ databases">
        <authorList>
            <consortium name="Genoscope - CEA"/>
            <person name="William W."/>
        </authorList>
    </citation>
    <scope>NUCLEOTIDE SEQUENCE</scope>
</reference>
<accession>A0A8S1MAV8</accession>